<accession>A0A165NLU5</accession>
<dbReference type="AlphaFoldDB" id="A0A165NLU5"/>
<dbReference type="OrthoDB" id="3071225at2759"/>
<evidence type="ECO:0000313" key="3">
    <source>
        <dbReference type="Proteomes" id="UP000076727"/>
    </source>
</evidence>
<feature type="compositionally biased region" description="Basic residues" evidence="1">
    <location>
        <begin position="304"/>
        <end position="317"/>
    </location>
</feature>
<feature type="region of interest" description="Disordered" evidence="1">
    <location>
        <begin position="257"/>
        <end position="325"/>
    </location>
</feature>
<feature type="region of interest" description="Disordered" evidence="1">
    <location>
        <begin position="1"/>
        <end position="57"/>
    </location>
</feature>
<feature type="compositionally biased region" description="Low complexity" evidence="1">
    <location>
        <begin position="38"/>
        <end position="53"/>
    </location>
</feature>
<feature type="compositionally biased region" description="Polar residues" evidence="1">
    <location>
        <begin position="278"/>
        <end position="299"/>
    </location>
</feature>
<organism evidence="2 3">
    <name type="scientific">Daedalea quercina L-15889</name>
    <dbReference type="NCBI Taxonomy" id="1314783"/>
    <lineage>
        <taxon>Eukaryota</taxon>
        <taxon>Fungi</taxon>
        <taxon>Dikarya</taxon>
        <taxon>Basidiomycota</taxon>
        <taxon>Agaricomycotina</taxon>
        <taxon>Agaricomycetes</taxon>
        <taxon>Polyporales</taxon>
        <taxon>Fomitopsis</taxon>
    </lineage>
</organism>
<gene>
    <name evidence="2" type="ORF">DAEQUDRAFT_412828</name>
</gene>
<feature type="compositionally biased region" description="Low complexity" evidence="1">
    <location>
        <begin position="257"/>
        <end position="273"/>
    </location>
</feature>
<name>A0A165NLU5_9APHY</name>
<dbReference type="EMBL" id="KV429080">
    <property type="protein sequence ID" value="KZT67124.1"/>
    <property type="molecule type" value="Genomic_DNA"/>
</dbReference>
<sequence length="325" mass="35776">MEQSIYPHSSVLGEPRSLERYTKNDPWSTPVGTAPGFLAPSTPSSSASSSSLTLDEDVWGEGDTSKCDHNALKLVDQPDSDATLSTTKAASHSEWLDQFAEQARRAHLRNVSRSIVASSFVHAAFHPLDDDPIYPDVAHETPEPLLLQVKQPWLSAFRRGCVTVDGKARKMYAQSVVALGAWDADALAELANRVVDRISESYGEGFAVLAPFVQDIVRCLAADVGEAEADWFRNLLREFLLAEFTAWWDMRCCGTSSTGTSTGYSTSPSRSRPLWATHSRTASSRQVRCTTASRSSSGSFPHWSRFRRRTRSSRTRTGRSVTGGR</sequence>
<evidence type="ECO:0000313" key="2">
    <source>
        <dbReference type="EMBL" id="KZT67124.1"/>
    </source>
</evidence>
<dbReference type="Proteomes" id="UP000076727">
    <property type="component" value="Unassembled WGS sequence"/>
</dbReference>
<evidence type="ECO:0000256" key="1">
    <source>
        <dbReference type="SAM" id="MobiDB-lite"/>
    </source>
</evidence>
<reference evidence="2 3" key="1">
    <citation type="journal article" date="2016" name="Mol. Biol. Evol.">
        <title>Comparative Genomics of Early-Diverging Mushroom-Forming Fungi Provides Insights into the Origins of Lignocellulose Decay Capabilities.</title>
        <authorList>
            <person name="Nagy L.G."/>
            <person name="Riley R."/>
            <person name="Tritt A."/>
            <person name="Adam C."/>
            <person name="Daum C."/>
            <person name="Floudas D."/>
            <person name="Sun H."/>
            <person name="Yadav J.S."/>
            <person name="Pangilinan J."/>
            <person name="Larsson K.H."/>
            <person name="Matsuura K."/>
            <person name="Barry K."/>
            <person name="Labutti K."/>
            <person name="Kuo R."/>
            <person name="Ohm R.A."/>
            <person name="Bhattacharya S.S."/>
            <person name="Shirouzu T."/>
            <person name="Yoshinaga Y."/>
            <person name="Martin F.M."/>
            <person name="Grigoriev I.V."/>
            <person name="Hibbett D.S."/>
        </authorList>
    </citation>
    <scope>NUCLEOTIDE SEQUENCE [LARGE SCALE GENOMIC DNA]</scope>
    <source>
        <strain evidence="2 3">L-15889</strain>
    </source>
</reference>
<keyword evidence="3" id="KW-1185">Reference proteome</keyword>
<protein>
    <submittedName>
        <fullName evidence="2">Uncharacterized protein</fullName>
    </submittedName>
</protein>
<proteinExistence type="predicted"/>